<sequence>MFSIIIPTWNNLTYLKLCVESIRKNSAFTHQVILHINDGSDGSLTWAVDQGIDHTFSAENIGICTAVNQAAALATRDYIVYMNDDMYVCPGWDEALLRRIRTFPDNCFMVSATMIEPRDTGNPCVIHASFGADLAGFEEPRLLREFASLPKHDWNGSAWPPALVHRDYWHLVGGYSVEFSPGMSSDDDFAMKMWHVGCRYFVGVADARVYHFQAKSTGRIVKNDGRRQFLMKWGINQSTFNKLFIRRGTAFAGSLPAPDERLLRREQWRAWLKRKIW</sequence>
<name>A0ABP8MDZ7_9BACT</name>
<dbReference type="InterPro" id="IPR029044">
    <property type="entry name" value="Nucleotide-diphossugar_trans"/>
</dbReference>
<dbReference type="InterPro" id="IPR001173">
    <property type="entry name" value="Glyco_trans_2-like"/>
</dbReference>
<dbReference type="Pfam" id="PF00535">
    <property type="entry name" value="Glycos_transf_2"/>
    <property type="match status" value="1"/>
</dbReference>
<proteinExistence type="predicted"/>
<protein>
    <recommendedName>
        <fullName evidence="1">Glycosyltransferase 2-like domain-containing protein</fullName>
    </recommendedName>
</protein>
<gene>
    <name evidence="2" type="ORF">GCM10023092_00830</name>
</gene>
<dbReference type="PANTHER" id="PTHR43179">
    <property type="entry name" value="RHAMNOSYLTRANSFERASE WBBL"/>
    <property type="match status" value="1"/>
</dbReference>
<dbReference type="Gene3D" id="3.90.550.10">
    <property type="entry name" value="Spore Coat Polysaccharide Biosynthesis Protein SpsA, Chain A"/>
    <property type="match status" value="1"/>
</dbReference>
<comment type="caution">
    <text evidence="2">The sequence shown here is derived from an EMBL/GenBank/DDBJ whole genome shotgun (WGS) entry which is preliminary data.</text>
</comment>
<accession>A0ABP8MDZ7</accession>
<feature type="domain" description="Glycosyltransferase 2-like" evidence="1">
    <location>
        <begin position="3"/>
        <end position="117"/>
    </location>
</feature>
<evidence type="ECO:0000313" key="2">
    <source>
        <dbReference type="EMBL" id="GAA4448381.1"/>
    </source>
</evidence>
<dbReference type="PANTHER" id="PTHR43179:SF7">
    <property type="entry name" value="RHAMNOSYLTRANSFERASE WBBL"/>
    <property type="match status" value="1"/>
</dbReference>
<dbReference type="Proteomes" id="UP001501410">
    <property type="component" value="Unassembled WGS sequence"/>
</dbReference>
<reference evidence="3" key="1">
    <citation type="journal article" date="2019" name="Int. J. Syst. Evol. Microbiol.">
        <title>The Global Catalogue of Microorganisms (GCM) 10K type strain sequencing project: providing services to taxonomists for standard genome sequencing and annotation.</title>
        <authorList>
            <consortium name="The Broad Institute Genomics Platform"/>
            <consortium name="The Broad Institute Genome Sequencing Center for Infectious Disease"/>
            <person name="Wu L."/>
            <person name="Ma J."/>
        </authorList>
    </citation>
    <scope>NUCLEOTIDE SEQUENCE [LARGE SCALE GENOMIC DNA]</scope>
    <source>
        <strain evidence="3">JCM 31921</strain>
    </source>
</reference>
<organism evidence="2 3">
    <name type="scientific">Rurimicrobium arvi</name>
    <dbReference type="NCBI Taxonomy" id="2049916"/>
    <lineage>
        <taxon>Bacteria</taxon>
        <taxon>Pseudomonadati</taxon>
        <taxon>Bacteroidota</taxon>
        <taxon>Chitinophagia</taxon>
        <taxon>Chitinophagales</taxon>
        <taxon>Chitinophagaceae</taxon>
        <taxon>Rurimicrobium</taxon>
    </lineage>
</organism>
<evidence type="ECO:0000313" key="3">
    <source>
        <dbReference type="Proteomes" id="UP001501410"/>
    </source>
</evidence>
<dbReference type="SUPFAM" id="SSF53448">
    <property type="entry name" value="Nucleotide-diphospho-sugar transferases"/>
    <property type="match status" value="1"/>
</dbReference>
<dbReference type="RefSeq" id="WP_344821556.1">
    <property type="nucleotide sequence ID" value="NZ_BAABEZ010000001.1"/>
</dbReference>
<keyword evidence="3" id="KW-1185">Reference proteome</keyword>
<evidence type="ECO:0000259" key="1">
    <source>
        <dbReference type="Pfam" id="PF00535"/>
    </source>
</evidence>
<dbReference type="EMBL" id="BAABEZ010000001">
    <property type="protein sequence ID" value="GAA4448381.1"/>
    <property type="molecule type" value="Genomic_DNA"/>
</dbReference>